<keyword evidence="3" id="KW-1185">Reference proteome</keyword>
<feature type="region of interest" description="Disordered" evidence="1">
    <location>
        <begin position="95"/>
        <end position="139"/>
    </location>
</feature>
<reference evidence="2" key="1">
    <citation type="submission" date="2020-06" db="EMBL/GenBank/DDBJ databases">
        <authorList>
            <consortium name="Plant Systems Biology data submission"/>
        </authorList>
    </citation>
    <scope>NUCLEOTIDE SEQUENCE</scope>
    <source>
        <strain evidence="2">D6</strain>
    </source>
</reference>
<comment type="caution">
    <text evidence="2">The sequence shown here is derived from an EMBL/GenBank/DDBJ whole genome shotgun (WGS) entry which is preliminary data.</text>
</comment>
<organism evidence="2 3">
    <name type="scientific">Seminavis robusta</name>
    <dbReference type="NCBI Taxonomy" id="568900"/>
    <lineage>
        <taxon>Eukaryota</taxon>
        <taxon>Sar</taxon>
        <taxon>Stramenopiles</taxon>
        <taxon>Ochrophyta</taxon>
        <taxon>Bacillariophyta</taxon>
        <taxon>Bacillariophyceae</taxon>
        <taxon>Bacillariophycidae</taxon>
        <taxon>Naviculales</taxon>
        <taxon>Naviculaceae</taxon>
        <taxon>Seminavis</taxon>
    </lineage>
</organism>
<dbReference type="AlphaFoldDB" id="A0A9N8DWA2"/>
<evidence type="ECO:0000313" key="3">
    <source>
        <dbReference type="Proteomes" id="UP001153069"/>
    </source>
</evidence>
<dbReference type="PANTHER" id="PTHR35213">
    <property type="entry name" value="RING-TYPE DOMAIN-CONTAINING PROTEIN-RELATED"/>
    <property type="match status" value="1"/>
</dbReference>
<feature type="compositionally biased region" description="Basic and acidic residues" evidence="1">
    <location>
        <begin position="95"/>
        <end position="112"/>
    </location>
</feature>
<accession>A0A9N8DWA2</accession>
<dbReference type="Proteomes" id="UP001153069">
    <property type="component" value="Unassembled WGS sequence"/>
</dbReference>
<proteinExistence type="predicted"/>
<dbReference type="EMBL" id="CAICTM010000321">
    <property type="protein sequence ID" value="CAB9507830.1"/>
    <property type="molecule type" value="Genomic_DNA"/>
</dbReference>
<feature type="region of interest" description="Disordered" evidence="1">
    <location>
        <begin position="346"/>
        <end position="375"/>
    </location>
</feature>
<protein>
    <submittedName>
        <fullName evidence="2">Uncharacterized protein</fullName>
    </submittedName>
</protein>
<evidence type="ECO:0000313" key="2">
    <source>
        <dbReference type="EMBL" id="CAB9507830.1"/>
    </source>
</evidence>
<dbReference type="OrthoDB" id="206107at2759"/>
<name>A0A9N8DWA2_9STRA</name>
<feature type="compositionally biased region" description="Low complexity" evidence="1">
    <location>
        <begin position="346"/>
        <end position="355"/>
    </location>
</feature>
<evidence type="ECO:0000256" key="1">
    <source>
        <dbReference type="SAM" id="MobiDB-lite"/>
    </source>
</evidence>
<sequence>MNSLLRSGQWTLEEVSFATRLIDEFRNGSLQIPDGTSMRGFLAEKLGCVPKRVSKKYENTNYNGRLQYTRDESLSAERCVRVRLELEKLERAFRQSVKKEAQDRKPKAKPEPPRQQQVPQKSEKKCPPASANHAESTVANSASVAQLPAATHMLPQSATRGSNMTVGDAASTLLSGSSISATGAGNEELLNLLAARQRLVQRQSLLLQTQQQPRTTSLTSALASRASERFNRDLLSSLTSRPQHASLLPLPQTASLERLRLLQQLELEQQKQRLLSTTTAALQHRSCFEEQARLMAASKTGKAASAFLPAGLSPGDLLQALREQRDSATNNNDWRTKGSVTACVGARGQAAGSAASKRKKAPSVLLPDPKRPRFY</sequence>
<gene>
    <name evidence="2" type="ORF">SEMRO_322_G116980.1</name>
</gene>